<sequence>MNRQTNIIDHDEVARAMAASSQAKGKRGNASTLVKTDRTSSSPVACKVSGSSISTPVRPNKTTTVPAARKKTRTPVTATPNQHPRGQFHEVNGLKTRLNDQDGLGDKKRQDARLAKSLIHHDLESLLGIVEQYAGTEKRIEFCLLELSKVEVATWIEQNETLALGRHPKSTLPDTNPAHGTVQAKKTVAPSRTPIAPTLNNGTTTPTVPYIKENKAHTAVRKDTREQTDSWKRRIHEDEPDDQPPQKLQKLQKQDTPEESVATADDHQPDAIQRGNLSPEKGSSLPQISEETNMQKVARDREVQQMRFMSDTGMDASNLDLSTTIVHDKKNDRVLTITTNPRTGAIQFFDTTVPRNRSIPPMPHAPFLKQGTHGRYGDFAYDSNRTTGHGHQITPHDHRRWNEFIVFNRMWCHNKPHSVSRGEAMSAEREIKETWEKWQIWYGEFVEKYPGYAVAHLWPCGCEKVIEGYESEEE</sequence>
<evidence type="ECO:0000256" key="1">
    <source>
        <dbReference type="SAM" id="MobiDB-lite"/>
    </source>
</evidence>
<dbReference type="Proteomes" id="UP000012338">
    <property type="component" value="Unassembled WGS sequence"/>
</dbReference>
<feature type="compositionally biased region" description="Polar residues" evidence="1">
    <location>
        <begin position="284"/>
        <end position="295"/>
    </location>
</feature>
<keyword evidence="3" id="KW-1185">Reference proteome</keyword>
<feature type="compositionally biased region" description="Polar residues" evidence="1">
    <location>
        <begin position="74"/>
        <end position="84"/>
    </location>
</feature>
<feature type="region of interest" description="Disordered" evidence="1">
    <location>
        <begin position="166"/>
        <end position="296"/>
    </location>
</feature>
<name>N4WZS0_COCH4</name>
<reference evidence="3" key="2">
    <citation type="journal article" date="2013" name="PLoS Genet.">
        <title>Comparative genome structure, secondary metabolite, and effector coding capacity across Cochliobolus pathogens.</title>
        <authorList>
            <person name="Condon B.J."/>
            <person name="Leng Y."/>
            <person name="Wu D."/>
            <person name="Bushley K.E."/>
            <person name="Ohm R.A."/>
            <person name="Otillar R."/>
            <person name="Martin J."/>
            <person name="Schackwitz W."/>
            <person name="Grimwood J."/>
            <person name="MohdZainudin N."/>
            <person name="Xue C."/>
            <person name="Wang R."/>
            <person name="Manning V.A."/>
            <person name="Dhillon B."/>
            <person name="Tu Z.J."/>
            <person name="Steffenson B.J."/>
            <person name="Salamov A."/>
            <person name="Sun H."/>
            <person name="Lowry S."/>
            <person name="LaButti K."/>
            <person name="Han J."/>
            <person name="Copeland A."/>
            <person name="Lindquist E."/>
            <person name="Barry K."/>
            <person name="Schmutz J."/>
            <person name="Baker S.E."/>
            <person name="Ciuffetti L.M."/>
            <person name="Grigoriev I.V."/>
            <person name="Zhong S."/>
            <person name="Turgeon B.G."/>
        </authorList>
    </citation>
    <scope>NUCLEOTIDE SEQUENCE [LARGE SCALE GENOMIC DNA]</scope>
    <source>
        <strain evidence="3">C4 / ATCC 48331 / race T</strain>
    </source>
</reference>
<dbReference type="EMBL" id="KB733455">
    <property type="protein sequence ID" value="ENI04925.1"/>
    <property type="molecule type" value="Genomic_DNA"/>
</dbReference>
<dbReference type="RefSeq" id="XP_014078834.1">
    <property type="nucleotide sequence ID" value="XM_014223359.1"/>
</dbReference>
<evidence type="ECO:0000313" key="2">
    <source>
        <dbReference type="EMBL" id="ENI04925.1"/>
    </source>
</evidence>
<feature type="region of interest" description="Disordered" evidence="1">
    <location>
        <begin position="20"/>
        <end position="88"/>
    </location>
</feature>
<reference evidence="2 3" key="1">
    <citation type="journal article" date="2012" name="PLoS Pathog.">
        <title>Diverse lifestyles and strategies of plant pathogenesis encoded in the genomes of eighteen Dothideomycetes fungi.</title>
        <authorList>
            <person name="Ohm R.A."/>
            <person name="Feau N."/>
            <person name="Henrissat B."/>
            <person name="Schoch C.L."/>
            <person name="Horwitz B.A."/>
            <person name="Barry K.W."/>
            <person name="Condon B.J."/>
            <person name="Copeland A.C."/>
            <person name="Dhillon B."/>
            <person name="Glaser F."/>
            <person name="Hesse C.N."/>
            <person name="Kosti I."/>
            <person name="LaButti K."/>
            <person name="Lindquist E.A."/>
            <person name="Lucas S."/>
            <person name="Salamov A.A."/>
            <person name="Bradshaw R.E."/>
            <person name="Ciuffetti L."/>
            <person name="Hamelin R.C."/>
            <person name="Kema G.H.J."/>
            <person name="Lawrence C."/>
            <person name="Scott J.A."/>
            <person name="Spatafora J.W."/>
            <person name="Turgeon B.G."/>
            <person name="de Wit P.J.G.M."/>
            <person name="Zhong S."/>
            <person name="Goodwin S.B."/>
            <person name="Grigoriev I.V."/>
        </authorList>
    </citation>
    <scope>NUCLEOTIDE SEQUENCE [LARGE SCALE GENOMIC DNA]</scope>
    <source>
        <strain evidence="3">C4 / ATCC 48331 / race T</strain>
    </source>
</reference>
<feature type="compositionally biased region" description="Basic and acidic residues" evidence="1">
    <location>
        <begin position="212"/>
        <end position="237"/>
    </location>
</feature>
<organism evidence="2 3">
    <name type="scientific">Cochliobolus heterostrophus (strain C4 / ATCC 48331 / race T)</name>
    <name type="common">Southern corn leaf blight fungus</name>
    <name type="synonym">Bipolaris maydis</name>
    <dbReference type="NCBI Taxonomy" id="665024"/>
    <lineage>
        <taxon>Eukaryota</taxon>
        <taxon>Fungi</taxon>
        <taxon>Dikarya</taxon>
        <taxon>Ascomycota</taxon>
        <taxon>Pezizomycotina</taxon>
        <taxon>Dothideomycetes</taxon>
        <taxon>Pleosporomycetidae</taxon>
        <taxon>Pleosporales</taxon>
        <taxon>Pleosporineae</taxon>
        <taxon>Pleosporaceae</taxon>
        <taxon>Bipolaris</taxon>
    </lineage>
</organism>
<protein>
    <submittedName>
        <fullName evidence="2">Uncharacterized protein</fullName>
    </submittedName>
</protein>
<feature type="compositionally biased region" description="Polar residues" evidence="1">
    <location>
        <begin position="20"/>
        <end position="65"/>
    </location>
</feature>
<dbReference type="GeneID" id="25846529"/>
<proteinExistence type="predicted"/>
<dbReference type="AlphaFoldDB" id="N4WZS0"/>
<evidence type="ECO:0000313" key="3">
    <source>
        <dbReference type="Proteomes" id="UP000012338"/>
    </source>
</evidence>
<feature type="compositionally biased region" description="Polar residues" evidence="1">
    <location>
        <begin position="198"/>
        <end position="207"/>
    </location>
</feature>
<accession>N4WZS0</accession>
<dbReference type="OrthoDB" id="3793790at2759"/>
<gene>
    <name evidence="2" type="ORF">COCC4DRAFT_60761</name>
</gene>
<dbReference type="HOGENOM" id="CLU_609685_0_0_1"/>